<gene>
    <name evidence="2" type="primary">LAS21_2</name>
    <name evidence="2" type="ORF">SLS63_005812</name>
</gene>
<comment type="pathway">
    <text evidence="1">Glycolipid biosynthesis; glycosylphosphatidylinositol-anchor biosynthesis.</text>
</comment>
<comment type="similarity">
    <text evidence="1">Belongs to the PIGG/PIGN/PIGO family. PIGG subfamily.</text>
</comment>
<accession>A0ABR1P9L5</accession>
<sequence>MLVPRLKSMTTGANPSFLDLFLNLADSEDALTLVHEDSWLHRLKAKDPAKKLVFYGEHTWLQLFPSMFDRSDTVSTFYLPVGHDMYLKQEQMDRVVKDIYTSVSEQAHLNSTLFILAGDHGMNEKGNHGGCTPGETAAALLFASPSLPAINQTRLQAPIQPRGGRYLYYDVVQQADLVPTLSGLLGLPTPRKNVGVFIPAFLGLWPEEEQLDVLRGNEAQLKRFHDLHSAEGAQKNPSSGSGNNTVTDETDTHRLLEICSQYQRALTRASGNLQHLLMTGGIFSTLLALGLAMSATKFHLDPLITFWLPATGILGSYGYALVSGAVEEREIWQYGSLLIILFECPV</sequence>
<dbReference type="InterPro" id="IPR017850">
    <property type="entry name" value="Alkaline_phosphatase_core_sf"/>
</dbReference>
<keyword evidence="1" id="KW-0808">Transferase</keyword>
<organism evidence="2 3">
    <name type="scientific">Diaporthe eres</name>
    <name type="common">Phomopsis oblonga</name>
    <dbReference type="NCBI Taxonomy" id="83184"/>
    <lineage>
        <taxon>Eukaryota</taxon>
        <taxon>Fungi</taxon>
        <taxon>Dikarya</taxon>
        <taxon>Ascomycota</taxon>
        <taxon>Pezizomycotina</taxon>
        <taxon>Sordariomycetes</taxon>
        <taxon>Sordariomycetidae</taxon>
        <taxon>Diaporthales</taxon>
        <taxon>Diaporthaceae</taxon>
        <taxon>Diaporthe</taxon>
        <taxon>Diaporthe eres species complex</taxon>
    </lineage>
</organism>
<keyword evidence="3" id="KW-1185">Reference proteome</keyword>
<evidence type="ECO:0000313" key="2">
    <source>
        <dbReference type="EMBL" id="KAK7730242.1"/>
    </source>
</evidence>
<dbReference type="PANTHER" id="PTHR23072:SF0">
    <property type="entry name" value="GPI ETHANOLAMINE PHOSPHATE TRANSFERASE 2"/>
    <property type="match status" value="1"/>
</dbReference>
<comment type="subcellular location">
    <subcellularLocation>
        <location evidence="1">Endoplasmic reticulum membrane</location>
        <topology evidence="1">Multi-pass membrane protein</topology>
    </subcellularLocation>
</comment>
<keyword evidence="1" id="KW-0472">Membrane</keyword>
<protein>
    <recommendedName>
        <fullName evidence="1">GPI ethanolamine phosphate transferase 2</fullName>
    </recommendedName>
</protein>
<evidence type="ECO:0000313" key="3">
    <source>
        <dbReference type="Proteomes" id="UP001430848"/>
    </source>
</evidence>
<feature type="transmembrane region" description="Helical" evidence="1">
    <location>
        <begin position="306"/>
        <end position="326"/>
    </location>
</feature>
<comment type="caution">
    <text evidence="2">The sequence shown here is derived from an EMBL/GenBank/DDBJ whole genome shotgun (WGS) entry which is preliminary data.</text>
</comment>
<keyword evidence="1" id="KW-1133">Transmembrane helix</keyword>
<dbReference type="EMBL" id="JAKNSF020000026">
    <property type="protein sequence ID" value="KAK7730242.1"/>
    <property type="molecule type" value="Genomic_DNA"/>
</dbReference>
<keyword evidence="1" id="KW-0812">Transmembrane</keyword>
<proteinExistence type="inferred from homology"/>
<reference evidence="2 3" key="1">
    <citation type="submission" date="2024-02" db="EMBL/GenBank/DDBJ databases">
        <title>De novo assembly and annotation of 12 fungi associated with fruit tree decline syndrome in Ontario, Canada.</title>
        <authorList>
            <person name="Sulman M."/>
            <person name="Ellouze W."/>
            <person name="Ilyukhin E."/>
        </authorList>
    </citation>
    <scope>NUCLEOTIDE SEQUENCE [LARGE SCALE GENOMIC DNA]</scope>
    <source>
        <strain evidence="2 3">M169</strain>
    </source>
</reference>
<dbReference type="Proteomes" id="UP001430848">
    <property type="component" value="Unassembled WGS sequence"/>
</dbReference>
<name>A0ABR1P9L5_DIAER</name>
<dbReference type="SUPFAM" id="SSF53649">
    <property type="entry name" value="Alkaline phosphatase-like"/>
    <property type="match status" value="1"/>
</dbReference>
<feature type="transmembrane region" description="Helical" evidence="1">
    <location>
        <begin position="276"/>
        <end position="294"/>
    </location>
</feature>
<keyword evidence="1" id="KW-0337">GPI-anchor biosynthesis</keyword>
<comment type="caution">
    <text evidence="1">Lacks conserved residue(s) required for the propagation of feature annotation.</text>
</comment>
<keyword evidence="1" id="KW-0256">Endoplasmic reticulum</keyword>
<dbReference type="PANTHER" id="PTHR23072">
    <property type="entry name" value="PHOSPHATIDYLINOSITOL GLYCAN-RELATED"/>
    <property type="match status" value="1"/>
</dbReference>
<dbReference type="InterPro" id="IPR039527">
    <property type="entry name" value="PIGG/GPI7"/>
</dbReference>
<comment type="function">
    <text evidence="1">Ethanolamine phosphate transferase involved in glycosylphosphatidylinositol-anchor biosynthesis. Transfers ethanolamine phosphate to the GPI second mannose.</text>
</comment>
<dbReference type="Gene3D" id="3.40.720.10">
    <property type="entry name" value="Alkaline Phosphatase, subunit A"/>
    <property type="match status" value="1"/>
</dbReference>
<evidence type="ECO:0000256" key="1">
    <source>
        <dbReference type="RuleBase" id="RU367106"/>
    </source>
</evidence>